<dbReference type="Pfam" id="PF08447">
    <property type="entry name" value="PAS_3"/>
    <property type="match status" value="1"/>
</dbReference>
<keyword evidence="4" id="KW-0808">Transferase</keyword>
<dbReference type="Gene3D" id="3.30.450.40">
    <property type="match status" value="1"/>
</dbReference>
<dbReference type="EMBL" id="JAEACQ010000197">
    <property type="protein sequence ID" value="MBL7628909.1"/>
    <property type="molecule type" value="Genomic_DNA"/>
</dbReference>
<evidence type="ECO:0000259" key="8">
    <source>
        <dbReference type="PROSITE" id="PS50113"/>
    </source>
</evidence>
<evidence type="ECO:0000256" key="5">
    <source>
        <dbReference type="ARBA" id="ARBA00022777"/>
    </source>
</evidence>
<dbReference type="GO" id="GO:0000155">
    <property type="term" value="F:phosphorelay sensor kinase activity"/>
    <property type="evidence" value="ECO:0007669"/>
    <property type="project" value="InterPro"/>
</dbReference>
<dbReference type="Pfam" id="PF01590">
    <property type="entry name" value="GAF"/>
    <property type="match status" value="1"/>
</dbReference>
<proteinExistence type="predicted"/>
<keyword evidence="10" id="KW-1185">Reference proteome</keyword>
<keyword evidence="3" id="KW-0597">Phosphoprotein</keyword>
<evidence type="ECO:0000256" key="4">
    <source>
        <dbReference type="ARBA" id="ARBA00022679"/>
    </source>
</evidence>
<dbReference type="SUPFAM" id="SSF55785">
    <property type="entry name" value="PYP-like sensor domain (PAS domain)"/>
    <property type="match status" value="1"/>
</dbReference>
<evidence type="ECO:0000256" key="2">
    <source>
        <dbReference type="ARBA" id="ARBA00012438"/>
    </source>
</evidence>
<accession>A0A937RHE8</accession>
<feature type="region of interest" description="Disordered" evidence="6">
    <location>
        <begin position="1"/>
        <end position="62"/>
    </location>
</feature>
<dbReference type="PROSITE" id="PS50113">
    <property type="entry name" value="PAC"/>
    <property type="match status" value="1"/>
</dbReference>
<gene>
    <name evidence="9" type="ORF">I7412_17445</name>
</gene>
<evidence type="ECO:0000256" key="3">
    <source>
        <dbReference type="ARBA" id="ARBA00022553"/>
    </source>
</evidence>
<reference evidence="9" key="1">
    <citation type="submission" date="2020-12" db="EMBL/GenBank/DDBJ databases">
        <title>Genomic characterization of non-nitrogen-fixing Frankia strains.</title>
        <authorList>
            <person name="Carlos-Shanley C."/>
            <person name="Guerra T."/>
            <person name="Hahn D."/>
        </authorList>
    </citation>
    <scope>NUCLEOTIDE SEQUENCE</scope>
    <source>
        <strain evidence="9">CN6</strain>
    </source>
</reference>
<dbReference type="CDD" id="cd00130">
    <property type="entry name" value="PAS"/>
    <property type="match status" value="1"/>
</dbReference>
<dbReference type="PANTHER" id="PTHR43304">
    <property type="entry name" value="PHYTOCHROME-LIKE PROTEIN CPH1"/>
    <property type="match status" value="1"/>
</dbReference>
<dbReference type="GO" id="GO:0016020">
    <property type="term" value="C:membrane"/>
    <property type="evidence" value="ECO:0007669"/>
    <property type="project" value="InterPro"/>
</dbReference>
<dbReference type="SMART" id="SM00086">
    <property type="entry name" value="PAC"/>
    <property type="match status" value="1"/>
</dbReference>
<dbReference type="InterPro" id="IPR013655">
    <property type="entry name" value="PAS_fold_3"/>
</dbReference>
<dbReference type="SMART" id="SM00065">
    <property type="entry name" value="GAF"/>
    <property type="match status" value="1"/>
</dbReference>
<dbReference type="InterPro" id="IPR029016">
    <property type="entry name" value="GAF-like_dom_sf"/>
</dbReference>
<name>A0A937RHE8_9ACTN</name>
<dbReference type="Gene3D" id="3.30.450.20">
    <property type="entry name" value="PAS domain"/>
    <property type="match status" value="1"/>
</dbReference>
<feature type="compositionally biased region" description="Gly residues" evidence="6">
    <location>
        <begin position="97"/>
        <end position="106"/>
    </location>
</feature>
<dbReference type="GO" id="GO:0046983">
    <property type="term" value="F:protein dimerization activity"/>
    <property type="evidence" value="ECO:0007669"/>
    <property type="project" value="InterPro"/>
</dbReference>
<dbReference type="InterPro" id="IPR000700">
    <property type="entry name" value="PAS-assoc_C"/>
</dbReference>
<dbReference type="EC" id="2.7.13.3" evidence="2"/>
<protein>
    <recommendedName>
        <fullName evidence="2">histidine kinase</fullName>
        <ecNumber evidence="2">2.7.13.3</ecNumber>
    </recommendedName>
</protein>
<evidence type="ECO:0000256" key="1">
    <source>
        <dbReference type="ARBA" id="ARBA00000085"/>
    </source>
</evidence>
<feature type="domain" description="PAS" evidence="7">
    <location>
        <begin position="242"/>
        <end position="305"/>
    </location>
</feature>
<dbReference type="SMART" id="SM00091">
    <property type="entry name" value="PAS"/>
    <property type="match status" value="1"/>
</dbReference>
<feature type="region of interest" description="Disordered" evidence="6">
    <location>
        <begin position="75"/>
        <end position="235"/>
    </location>
</feature>
<sequence>MADAARAGAARADGGTGRPDGQASAGGARPAPRETRDGGQPAGPAAESAESDEDGTGPIAAAGFGAWRATVAHARNRDAGRDLPGRDLPGHDVPGRGDAGATGTGATGIVSVGPAVSPAPLGYTPPGHQPYGRASTGGPPAPAPAGPRPAPLGVAPELGTAPEPGTSPPGAAPPGQGLPPRPAPGAGETTSASRPAPRPLGAAPAPLVRVAPSAPSPVRDAEDSPAGRAPTVSSPGLEALDLLDTLAEVVFRTDAGGAWTYLNPAWTRLTGFGVAESLGSRFIDYVHPEELEHTIALFMAVVVGGADHCHHETRYRTADGTYRRVQIRAKVLRDETGDVVGNVGTIIDVTESRFGAEMAGEQGALLELVPTGGKLDDLPVGVVIYDPDMTVSRASRVVDRLVGTRTEVGDGLEALAAQLRPAVTGGPTLGGDWGLARTAQRTRQAQIGDLDVLPGGIPGVAGDAAAAASAAVAVATGSAGAGQGTPQPLGPVRSLRATLIPIHEHGETRVALVLSDITDLRRAERQQAALAYLGQRALTTLDVPALLNEAVELVATTLAVERCDLVECLETVPASGRAHRAAFGAGRGAVAQAAGGGTDVGGPGGREVYAHVRTCYGRRGGAWAAGAVSAVDGTYVSRVLSSCQPLVIDDLATRPDIRPEGWLHGDGAVATVGAPIGVGSRAFGVLAAHSGTRRRFTRDEAHFVQSVANVVAAAVELAQMQEDRARLAVFEDRDRIACELHDLVIQRLFSVGLRLQSLARLVPDSGTVRMSTAISDLDQTIDEVRRTIFDLRPPFA</sequence>
<dbReference type="InterPro" id="IPR052162">
    <property type="entry name" value="Sensor_kinase/Photoreceptor"/>
</dbReference>
<organism evidence="9 10">
    <name type="scientific">Frankia nepalensis</name>
    <dbReference type="NCBI Taxonomy" id="1836974"/>
    <lineage>
        <taxon>Bacteria</taxon>
        <taxon>Bacillati</taxon>
        <taxon>Actinomycetota</taxon>
        <taxon>Actinomycetes</taxon>
        <taxon>Frankiales</taxon>
        <taxon>Frankiaceae</taxon>
        <taxon>Frankia</taxon>
    </lineage>
</organism>
<feature type="compositionally biased region" description="Low complexity" evidence="6">
    <location>
        <begin position="184"/>
        <end position="218"/>
    </location>
</feature>
<evidence type="ECO:0000313" key="9">
    <source>
        <dbReference type="EMBL" id="MBL7628909.1"/>
    </source>
</evidence>
<feature type="compositionally biased region" description="Pro residues" evidence="6">
    <location>
        <begin position="139"/>
        <end position="150"/>
    </location>
</feature>
<comment type="catalytic activity">
    <reaction evidence="1">
        <text>ATP + protein L-histidine = ADP + protein N-phospho-L-histidine.</text>
        <dbReference type="EC" id="2.7.13.3"/>
    </reaction>
</comment>
<feature type="compositionally biased region" description="Pro residues" evidence="6">
    <location>
        <begin position="165"/>
        <end position="183"/>
    </location>
</feature>
<dbReference type="InterPro" id="IPR001610">
    <property type="entry name" value="PAC"/>
</dbReference>
<dbReference type="InterPro" id="IPR000014">
    <property type="entry name" value="PAS"/>
</dbReference>
<feature type="compositionally biased region" description="Basic and acidic residues" evidence="6">
    <location>
        <begin position="75"/>
        <end position="95"/>
    </location>
</feature>
<evidence type="ECO:0000256" key="6">
    <source>
        <dbReference type="SAM" id="MobiDB-lite"/>
    </source>
</evidence>
<feature type="compositionally biased region" description="Low complexity" evidence="6">
    <location>
        <begin position="1"/>
        <end position="13"/>
    </location>
</feature>
<dbReference type="InterPro" id="IPR035965">
    <property type="entry name" value="PAS-like_dom_sf"/>
</dbReference>
<dbReference type="Gene3D" id="1.20.5.1930">
    <property type="match status" value="1"/>
</dbReference>
<dbReference type="Proteomes" id="UP000604475">
    <property type="component" value="Unassembled WGS sequence"/>
</dbReference>
<dbReference type="PROSITE" id="PS50112">
    <property type="entry name" value="PAS"/>
    <property type="match status" value="1"/>
</dbReference>
<dbReference type="InterPro" id="IPR003018">
    <property type="entry name" value="GAF"/>
</dbReference>
<dbReference type="AlphaFoldDB" id="A0A937RHE8"/>
<dbReference type="InterPro" id="IPR011712">
    <property type="entry name" value="Sig_transdc_His_kin_sub3_dim/P"/>
</dbReference>
<evidence type="ECO:0000259" key="7">
    <source>
        <dbReference type="PROSITE" id="PS50112"/>
    </source>
</evidence>
<dbReference type="RefSeq" id="WP_203004911.1">
    <property type="nucleotide sequence ID" value="NZ_JADWYU010000137.1"/>
</dbReference>
<feature type="domain" description="PAC" evidence="8">
    <location>
        <begin position="309"/>
        <end position="361"/>
    </location>
</feature>
<dbReference type="PANTHER" id="PTHR43304:SF1">
    <property type="entry name" value="PAC DOMAIN-CONTAINING PROTEIN"/>
    <property type="match status" value="1"/>
</dbReference>
<feature type="compositionally biased region" description="Low complexity" evidence="6">
    <location>
        <begin position="151"/>
        <end position="164"/>
    </location>
</feature>
<evidence type="ECO:0000313" key="10">
    <source>
        <dbReference type="Proteomes" id="UP000604475"/>
    </source>
</evidence>
<dbReference type="SUPFAM" id="SSF55781">
    <property type="entry name" value="GAF domain-like"/>
    <property type="match status" value="1"/>
</dbReference>
<dbReference type="Pfam" id="PF07730">
    <property type="entry name" value="HisKA_3"/>
    <property type="match status" value="1"/>
</dbReference>
<dbReference type="NCBIfam" id="TIGR00229">
    <property type="entry name" value="sensory_box"/>
    <property type="match status" value="1"/>
</dbReference>
<keyword evidence="5" id="KW-0418">Kinase</keyword>
<comment type="caution">
    <text evidence="9">The sequence shown here is derived from an EMBL/GenBank/DDBJ whole genome shotgun (WGS) entry which is preliminary data.</text>
</comment>